<proteinExistence type="predicted"/>
<reference evidence="1" key="1">
    <citation type="submission" date="2009-04" db="EMBL/GenBank/DDBJ databases">
        <authorList>
            <person name="Weinstock G."/>
            <person name="Sodergren E."/>
            <person name="Clifton S."/>
            <person name="Fulton L."/>
            <person name="Fulton B."/>
            <person name="Courtney L."/>
            <person name="Fronick C."/>
            <person name="Harrison M."/>
            <person name="Strong C."/>
            <person name="Farmer C."/>
            <person name="Delahaunty K."/>
            <person name="Markovic C."/>
            <person name="Hall O."/>
            <person name="Minx P."/>
            <person name="Tomlinson C."/>
            <person name="Mitreva M."/>
            <person name="Nelson J."/>
            <person name="Hou S."/>
            <person name="Wollam A."/>
            <person name="Pepin K.H."/>
            <person name="Johnson M."/>
            <person name="Bhonagiri V."/>
            <person name="Nash W.E."/>
            <person name="Warren W."/>
            <person name="Chinwalla A."/>
            <person name="Mardis E.R."/>
            <person name="Wilson R.K."/>
        </authorList>
    </citation>
    <scope>NUCLEOTIDE SEQUENCE [LARGE SCALE GENOMIC DNA]</scope>
    <source>
        <strain evidence="1">ATCC 51147</strain>
    </source>
</reference>
<dbReference type="RefSeq" id="WP_003794233.1">
    <property type="nucleotide sequence ID" value="NZ_GG665871.1"/>
</dbReference>
<sequence>MNWRILPLSLILAACTYSETPFGRYAEIDLPVQSQTTIHKTVTVNAPPGTTVNISETPVYYDPPPRRRCYYDEYERRRVCYR</sequence>
<accession>C4GEV1</accession>
<dbReference type="OrthoDB" id="8606440at2"/>
<gene>
    <name evidence="1" type="ORF">GCWU000324_00660</name>
</gene>
<comment type="caution">
    <text evidence="1">The sequence shown here is derived from an EMBL/GenBank/DDBJ whole genome shotgun (WGS) entry which is preliminary data.</text>
</comment>
<dbReference type="Proteomes" id="UP000003009">
    <property type="component" value="Unassembled WGS sequence"/>
</dbReference>
<dbReference type="EMBL" id="ACJW02000002">
    <property type="protein sequence ID" value="EEP68756.1"/>
    <property type="molecule type" value="Genomic_DNA"/>
</dbReference>
<dbReference type="AlphaFoldDB" id="C4GEV1"/>
<dbReference type="GeneID" id="84906990"/>
<name>C4GEV1_9NEIS</name>
<evidence type="ECO:0000313" key="1">
    <source>
        <dbReference type="EMBL" id="EEP68756.1"/>
    </source>
</evidence>
<keyword evidence="2" id="KW-1185">Reference proteome</keyword>
<organism evidence="1 2">
    <name type="scientific">Kingella oralis ATCC 51147</name>
    <dbReference type="NCBI Taxonomy" id="629741"/>
    <lineage>
        <taxon>Bacteria</taxon>
        <taxon>Pseudomonadati</taxon>
        <taxon>Pseudomonadota</taxon>
        <taxon>Betaproteobacteria</taxon>
        <taxon>Neisseriales</taxon>
        <taxon>Neisseriaceae</taxon>
        <taxon>Kingella</taxon>
    </lineage>
</organism>
<protein>
    <submittedName>
        <fullName evidence="1">Uncharacterized protein</fullName>
    </submittedName>
</protein>
<dbReference type="HOGENOM" id="CLU_166797_0_0_4"/>
<evidence type="ECO:0000313" key="2">
    <source>
        <dbReference type="Proteomes" id="UP000003009"/>
    </source>
</evidence>
<dbReference type="PROSITE" id="PS51257">
    <property type="entry name" value="PROKAR_LIPOPROTEIN"/>
    <property type="match status" value="1"/>
</dbReference>